<dbReference type="AlphaFoldDB" id="A0A9R1CVI4"/>
<name>A0A9R1CVI4_9BACT</name>
<evidence type="ECO:0000313" key="1">
    <source>
        <dbReference type="EMBL" id="GJG58191.1"/>
    </source>
</evidence>
<comment type="caution">
    <text evidence="1">The sequence shown here is derived from an EMBL/GenBank/DDBJ whole genome shotgun (WGS) entry which is preliminary data.</text>
</comment>
<reference evidence="1" key="1">
    <citation type="journal article" date="2022" name="Int. J. Syst. Evol. Microbiol.">
        <title>Prevotella lacticifex sp. nov., isolated from the rumen of cows.</title>
        <authorList>
            <person name="Shinkai T."/>
            <person name="Ikeyama N."/>
            <person name="Kumagai M."/>
            <person name="Ohmori H."/>
            <person name="Sakamoto M."/>
            <person name="Ohkuma M."/>
            <person name="Mitsumori M."/>
        </authorList>
    </citation>
    <scope>NUCLEOTIDE SEQUENCE</scope>
    <source>
        <strain evidence="1">R5076</strain>
    </source>
</reference>
<accession>A0A9R1CVI4</accession>
<protein>
    <submittedName>
        <fullName evidence="1">Uncharacterized protein</fullName>
    </submittedName>
</protein>
<keyword evidence="2" id="KW-1185">Reference proteome</keyword>
<dbReference type="EMBL" id="BPUB01000001">
    <property type="protein sequence ID" value="GJG58191.1"/>
    <property type="molecule type" value="Genomic_DNA"/>
</dbReference>
<evidence type="ECO:0000313" key="2">
    <source>
        <dbReference type="Proteomes" id="UP000825483"/>
    </source>
</evidence>
<dbReference type="Proteomes" id="UP000825483">
    <property type="component" value="Unassembled WGS sequence"/>
</dbReference>
<gene>
    <name evidence="1" type="ORF">PRLR5076_10420</name>
</gene>
<sequence>MLGTNVDTADFTNLEPVAYDNVTMATFTSSFYISFLDMMNNSITFVLSLSAFEVPDSVCIIDIAGVHLSCFF</sequence>
<proteinExistence type="predicted"/>
<organism evidence="1 2">
    <name type="scientific">Prevotella lacticifex</name>
    <dbReference type="NCBI Taxonomy" id="2854755"/>
    <lineage>
        <taxon>Bacteria</taxon>
        <taxon>Pseudomonadati</taxon>
        <taxon>Bacteroidota</taxon>
        <taxon>Bacteroidia</taxon>
        <taxon>Bacteroidales</taxon>
        <taxon>Prevotellaceae</taxon>
        <taxon>Prevotella</taxon>
    </lineage>
</organism>